<dbReference type="PANTHER" id="PTHR45656:SF4">
    <property type="entry name" value="PROTEIN CBR-CLEC-78"/>
    <property type="match status" value="1"/>
</dbReference>
<keyword evidence="23" id="KW-0675">Receptor</keyword>
<feature type="disulfide bond" evidence="19">
    <location>
        <begin position="1543"/>
        <end position="1570"/>
    </location>
</feature>
<feature type="disulfide bond" evidence="19">
    <location>
        <begin position="1201"/>
        <end position="1228"/>
    </location>
</feature>
<organism evidence="23 24">
    <name type="scientific">Microtus ochrogaster</name>
    <name type="common">Prairie vole</name>
    <dbReference type="NCBI Taxonomy" id="79684"/>
    <lineage>
        <taxon>Eukaryota</taxon>
        <taxon>Metazoa</taxon>
        <taxon>Chordata</taxon>
        <taxon>Craniata</taxon>
        <taxon>Vertebrata</taxon>
        <taxon>Euteleostomi</taxon>
        <taxon>Mammalia</taxon>
        <taxon>Eutheria</taxon>
        <taxon>Euarchontoglires</taxon>
        <taxon>Glires</taxon>
        <taxon>Rodentia</taxon>
        <taxon>Myomorpha</taxon>
        <taxon>Muroidea</taxon>
        <taxon>Cricetidae</taxon>
        <taxon>Arvicolinae</taxon>
        <taxon>Microtus</taxon>
    </lineage>
</organism>
<evidence type="ECO:0000256" key="14">
    <source>
        <dbReference type="ARBA" id="ARBA00023279"/>
    </source>
</evidence>
<keyword evidence="20" id="KW-0812">Transmembrane</keyword>
<feature type="disulfide bond" evidence="19">
    <location>
        <begin position="1172"/>
        <end position="1215"/>
    </location>
</feature>
<name>A0A8J6GGK9_MICOH</name>
<keyword evidence="6" id="KW-0635">Pregnancy</keyword>
<dbReference type="FunFam" id="2.10.70.10:FF:000044">
    <property type="entry name" value="Complement component receptor type 1"/>
    <property type="match status" value="2"/>
</dbReference>
<evidence type="ECO:0000256" key="2">
    <source>
        <dbReference type="ARBA" id="ARBA00010908"/>
    </source>
</evidence>
<feature type="domain" description="Sushi" evidence="22">
    <location>
        <begin position="1701"/>
        <end position="1766"/>
    </location>
</feature>
<feature type="disulfide bond" evidence="19">
    <location>
        <begin position="276"/>
        <end position="319"/>
    </location>
</feature>
<reference evidence="23" key="1">
    <citation type="submission" date="2020-03" db="EMBL/GenBank/DDBJ databases">
        <title>Studies in the Genomics of Life Span.</title>
        <authorList>
            <person name="Glass D."/>
        </authorList>
    </citation>
    <scope>NUCLEOTIDE SEQUENCE</scope>
    <source>
        <strain evidence="23">LTLLF</strain>
        <tissue evidence="23">Muscle</tissue>
    </source>
</reference>
<keyword evidence="14" id="KW-0278">Fertilization</keyword>
<evidence type="ECO:0000256" key="10">
    <source>
        <dbReference type="ARBA" id="ARBA00022875"/>
    </source>
</evidence>
<dbReference type="FunFam" id="2.10.70.10:FF:000055">
    <property type="entry name" value="Complement decay-accelerating factor, GPI-anchored"/>
    <property type="match status" value="1"/>
</dbReference>
<dbReference type="InterPro" id="IPR035976">
    <property type="entry name" value="Sushi/SCR/CCP_sf"/>
</dbReference>
<keyword evidence="12 19" id="KW-1015">Disulfide bond</keyword>
<evidence type="ECO:0000256" key="9">
    <source>
        <dbReference type="ARBA" id="ARBA00022859"/>
    </source>
</evidence>
<feature type="domain" description="Sushi" evidence="22">
    <location>
        <begin position="1319"/>
        <end position="1379"/>
    </location>
</feature>
<feature type="domain" description="Sushi" evidence="22">
    <location>
        <begin position="274"/>
        <end position="334"/>
    </location>
</feature>
<accession>A0A8J6GGK9</accession>
<dbReference type="GO" id="GO:0016020">
    <property type="term" value="C:membrane"/>
    <property type="evidence" value="ECO:0007669"/>
    <property type="project" value="UniProtKB-SubCell"/>
</dbReference>
<feature type="domain" description="Sushi" evidence="22">
    <location>
        <begin position="841"/>
        <end position="911"/>
    </location>
</feature>
<feature type="domain" description="Sushi" evidence="22">
    <location>
        <begin position="143"/>
        <end position="213"/>
    </location>
</feature>
<feature type="disulfide bond" evidence="19">
    <location>
        <begin position="305"/>
        <end position="332"/>
    </location>
</feature>
<proteinExistence type="inferred from homology"/>
<dbReference type="PROSITE" id="PS50923">
    <property type="entry name" value="SUSHI"/>
    <property type="match status" value="26"/>
</dbReference>
<feature type="disulfide bond" evidence="19">
    <location>
        <begin position="22"/>
        <end position="65"/>
    </location>
</feature>
<dbReference type="PANTHER" id="PTHR45656">
    <property type="entry name" value="PROTEIN CBR-CLEC-78"/>
    <property type="match status" value="1"/>
</dbReference>
<comment type="caution">
    <text evidence="23">The sequence shown here is derived from an EMBL/GenBank/DDBJ whole genome shotgun (WGS) entry which is preliminary data.</text>
</comment>
<comment type="similarity">
    <text evidence="2">Belongs to the receptors of complement activation (RCA) family.</text>
</comment>
<dbReference type="InterPro" id="IPR000436">
    <property type="entry name" value="Sushi_SCR_CCP_dom"/>
</dbReference>
<feature type="domain" description="Sushi" evidence="22">
    <location>
        <begin position="335"/>
        <end position="397"/>
    </location>
</feature>
<evidence type="ECO:0000256" key="15">
    <source>
        <dbReference type="ARBA" id="ARBA00047055"/>
    </source>
</evidence>
<feature type="disulfide bond" evidence="19">
    <location>
        <begin position="245"/>
        <end position="272"/>
    </location>
</feature>
<feature type="domain" description="Sushi" evidence="22">
    <location>
        <begin position="1109"/>
        <end position="1169"/>
    </location>
</feature>
<dbReference type="GO" id="GO:0007338">
    <property type="term" value="P:single fertilization"/>
    <property type="evidence" value="ECO:0007669"/>
    <property type="project" value="UniProtKB-KW"/>
</dbReference>
<feature type="domain" description="Sushi" evidence="22">
    <location>
        <begin position="1513"/>
        <end position="1572"/>
    </location>
</feature>
<dbReference type="GO" id="GO:0045087">
    <property type="term" value="P:innate immune response"/>
    <property type="evidence" value="ECO:0007669"/>
    <property type="project" value="UniProtKB-KW"/>
</dbReference>
<keyword evidence="5 19" id="KW-0768">Sushi</keyword>
<dbReference type="CDD" id="cd00033">
    <property type="entry name" value="CCP"/>
    <property type="match status" value="25"/>
</dbReference>
<evidence type="ECO:0000256" key="7">
    <source>
        <dbReference type="ARBA" id="ARBA00022729"/>
    </source>
</evidence>
<feature type="domain" description="Sushi" evidence="22">
    <location>
        <begin position="1380"/>
        <end position="1441"/>
    </location>
</feature>
<evidence type="ECO:0000256" key="11">
    <source>
        <dbReference type="ARBA" id="ARBA00023136"/>
    </source>
</evidence>
<comment type="function">
    <text evidence="16">May be involved in the fusion of the spermatozoa with the oocyte during fertilization.</text>
</comment>
<evidence type="ECO:0000313" key="23">
    <source>
        <dbReference type="EMBL" id="KAH0510451.1"/>
    </source>
</evidence>
<keyword evidence="11 20" id="KW-0472">Membrane</keyword>
<keyword evidence="20" id="KW-1133">Transmembrane helix</keyword>
<evidence type="ECO:0000256" key="5">
    <source>
        <dbReference type="ARBA" id="ARBA00022659"/>
    </source>
</evidence>
<dbReference type="Gene3D" id="2.10.70.10">
    <property type="entry name" value="Complement Module, domain 1"/>
    <property type="match status" value="26"/>
</dbReference>
<feature type="chain" id="PRO_5035273228" description="Complement component receptor 1-like protein" evidence="21">
    <location>
        <begin position="21"/>
        <end position="1846"/>
    </location>
</feature>
<dbReference type="FunFam" id="2.10.70.10:FF:000014">
    <property type="entry name" value="Membrane cofactor protein"/>
    <property type="match status" value="7"/>
</dbReference>
<dbReference type="SUPFAM" id="SSF57535">
    <property type="entry name" value="Complement control module/SCR domain"/>
    <property type="match status" value="26"/>
</dbReference>
<feature type="domain" description="Sushi" evidence="22">
    <location>
        <begin position="20"/>
        <end position="80"/>
    </location>
</feature>
<feature type="disulfide bond" evidence="19">
    <location>
        <begin position="726"/>
        <end position="769"/>
    </location>
</feature>
<dbReference type="Pfam" id="PF00084">
    <property type="entry name" value="Sushi"/>
    <property type="match status" value="25"/>
</dbReference>
<dbReference type="GO" id="GO:0006958">
    <property type="term" value="P:complement activation, classical pathway"/>
    <property type="evidence" value="ECO:0007669"/>
    <property type="project" value="UniProtKB-KW"/>
</dbReference>
<feature type="disulfide bond" evidence="19">
    <location>
        <begin position="1797"/>
        <end position="1824"/>
    </location>
</feature>
<protein>
    <recommendedName>
        <fullName evidence="17">Complement component receptor 1-like protein</fullName>
    </recommendedName>
    <alternativeName>
        <fullName evidence="18">Complement regulatory protein Crry</fullName>
    </alternativeName>
    <alternativeName>
        <fullName evidence="3">Membrane cofactor protein</fullName>
    </alternativeName>
</protein>
<keyword evidence="4" id="KW-0399">Innate immunity</keyword>
<feature type="domain" description="Sushi" evidence="22">
    <location>
        <begin position="916"/>
        <end position="975"/>
    </location>
</feature>
<dbReference type="FunFam" id="2.10.70.10:FF:000038">
    <property type="entry name" value="Complement component receptor type 1"/>
    <property type="match status" value="3"/>
</dbReference>
<feature type="domain" description="Sushi" evidence="22">
    <location>
        <begin position="1767"/>
        <end position="1826"/>
    </location>
</feature>
<dbReference type="FunFam" id="2.10.70.10:FF:000042">
    <property type="entry name" value="Membrane cofactor protein"/>
    <property type="match status" value="1"/>
</dbReference>
<dbReference type="InterPro" id="IPR051277">
    <property type="entry name" value="SEZ6_CSMD_C4BPB_Regulators"/>
</dbReference>
<feature type="domain" description="Sushi" evidence="22">
    <location>
        <begin position="529"/>
        <end position="589"/>
    </location>
</feature>
<evidence type="ECO:0000256" key="20">
    <source>
        <dbReference type="SAM" id="Phobius"/>
    </source>
</evidence>
<feature type="disulfide bond" evidence="19">
    <location>
        <begin position="1076"/>
        <end position="1103"/>
    </location>
</feature>
<feature type="disulfide bond" evidence="19">
    <location>
        <begin position="468"/>
        <end position="511"/>
    </location>
</feature>
<feature type="domain" description="Sushi" evidence="22">
    <location>
        <begin position="1170"/>
        <end position="1230"/>
    </location>
</feature>
<evidence type="ECO:0000256" key="12">
    <source>
        <dbReference type="ARBA" id="ARBA00023157"/>
    </source>
</evidence>
<feature type="transmembrane region" description="Helical" evidence="20">
    <location>
        <begin position="1261"/>
        <end position="1278"/>
    </location>
</feature>
<evidence type="ECO:0000256" key="6">
    <source>
        <dbReference type="ARBA" id="ARBA00022720"/>
    </source>
</evidence>
<evidence type="ECO:0000256" key="21">
    <source>
        <dbReference type="SAM" id="SignalP"/>
    </source>
</evidence>
<dbReference type="GO" id="GO:0045916">
    <property type="term" value="P:negative regulation of complement activation"/>
    <property type="evidence" value="ECO:0007669"/>
    <property type="project" value="UniProtKB-ARBA"/>
</dbReference>
<feature type="domain" description="Sushi" evidence="22">
    <location>
        <begin position="466"/>
        <end position="527"/>
    </location>
</feature>
<evidence type="ECO:0000256" key="4">
    <source>
        <dbReference type="ARBA" id="ARBA00022588"/>
    </source>
</evidence>
<feature type="domain" description="Sushi" evidence="22">
    <location>
        <begin position="724"/>
        <end position="784"/>
    </location>
</feature>
<evidence type="ECO:0000256" key="1">
    <source>
        <dbReference type="ARBA" id="ARBA00004167"/>
    </source>
</evidence>
<keyword evidence="7 21" id="KW-0732">Signal</keyword>
<dbReference type="EMBL" id="JAATJU010022500">
    <property type="protein sequence ID" value="KAH0510451.1"/>
    <property type="molecule type" value="Genomic_DNA"/>
</dbReference>
<keyword evidence="10" id="KW-0180">Complement pathway</keyword>
<feature type="domain" description="Sushi" evidence="22">
    <location>
        <begin position="1046"/>
        <end position="1105"/>
    </location>
</feature>
<keyword evidence="13" id="KW-0325">Glycoprotein</keyword>
<feature type="domain" description="Sushi" evidence="22">
    <location>
        <begin position="1442"/>
        <end position="1511"/>
    </location>
</feature>
<feature type="domain" description="Sushi" evidence="22">
    <location>
        <begin position="1573"/>
        <end position="1636"/>
    </location>
</feature>
<evidence type="ECO:0000256" key="3">
    <source>
        <dbReference type="ARBA" id="ARBA00017517"/>
    </source>
</evidence>
<feature type="disulfide bond" evidence="19">
    <location>
        <begin position="755"/>
        <end position="782"/>
    </location>
</feature>
<keyword evidence="9" id="KW-0391">Immunity</keyword>
<evidence type="ECO:0000256" key="16">
    <source>
        <dbReference type="ARBA" id="ARBA00060230"/>
    </source>
</evidence>
<keyword evidence="8" id="KW-0677">Repeat</keyword>
<feature type="disulfide bond" evidence="19">
    <location>
        <begin position="1321"/>
        <end position="1364"/>
    </location>
</feature>
<gene>
    <name evidence="23" type="ORF">LTLLF_153920</name>
</gene>
<feature type="disulfide bond" evidence="19">
    <location>
        <begin position="946"/>
        <end position="973"/>
    </location>
</feature>
<comment type="subunit">
    <text evidence="15">Interacts with C3b. Interacts with C4b. Interacts with moesin/MSN.</text>
</comment>
<feature type="disulfide bond" evidence="19">
    <location>
        <begin position="1140"/>
        <end position="1167"/>
    </location>
</feature>
<feature type="disulfide bond" evidence="19">
    <location>
        <begin position="1111"/>
        <end position="1154"/>
    </location>
</feature>
<evidence type="ECO:0000313" key="24">
    <source>
        <dbReference type="Proteomes" id="UP000710432"/>
    </source>
</evidence>
<feature type="domain" description="Sushi" evidence="22">
    <location>
        <begin position="665"/>
        <end position="723"/>
    </location>
</feature>
<evidence type="ECO:0000256" key="17">
    <source>
        <dbReference type="ARBA" id="ARBA00071290"/>
    </source>
</evidence>
<feature type="domain" description="Sushi" evidence="22">
    <location>
        <begin position="215"/>
        <end position="272"/>
    </location>
</feature>
<dbReference type="FunFam" id="2.10.70.10:FF:000069">
    <property type="entry name" value="Complement component receptor type 1"/>
    <property type="match status" value="1"/>
</dbReference>
<feature type="domain" description="Sushi" evidence="22">
    <location>
        <begin position="590"/>
        <end position="660"/>
    </location>
</feature>
<feature type="transmembrane region" description="Helical" evidence="20">
    <location>
        <begin position="1230"/>
        <end position="1249"/>
    </location>
</feature>
<feature type="domain" description="Sushi" evidence="22">
    <location>
        <begin position="398"/>
        <end position="461"/>
    </location>
</feature>
<feature type="disulfide bond" evidence="19">
    <location>
        <begin position="695"/>
        <end position="722"/>
    </location>
</feature>
<feature type="domain" description="Sushi" evidence="22">
    <location>
        <begin position="81"/>
        <end position="142"/>
    </location>
</feature>
<comment type="caution">
    <text evidence="19">Lacks conserved residue(s) required for the propagation of feature annotation.</text>
</comment>
<evidence type="ECO:0000256" key="19">
    <source>
        <dbReference type="PROSITE-ProRule" id="PRU00302"/>
    </source>
</evidence>
<evidence type="ECO:0000259" key="22">
    <source>
        <dbReference type="PROSITE" id="PS50923"/>
    </source>
</evidence>
<dbReference type="Proteomes" id="UP000710432">
    <property type="component" value="Unassembled WGS sequence"/>
</dbReference>
<evidence type="ECO:0000256" key="18">
    <source>
        <dbReference type="ARBA" id="ARBA00078272"/>
    </source>
</evidence>
<sequence length="1846" mass="203967">MGALGSLWVFFTLIAPGVLGQCKSLPRYTFAKPFIESDKSEFAVYTTWKYKCFPGYSGKPFVITCLKNSKWSEARQLCNRRSCTTPADLLHGSVNISMGIKFGSTITYSCNTGYRLIGDSSSTCIVSDNSLIWDTDRPTCESIPCESPPAIANGDFYRSSIDTFFYGMVVKYHCHAGKNGEKLFDLVGKESIHCTSKDNQVGIWNSPPPQCIPIVKCPLPQIENGEVESGFKHSFFLNDTVMFKCKSGFTMKGSSIVWCQPNSKWSPPLPTCFRGCLPPENIHHGDYNEKDKEFFSVGQEVSYTCEPGYNLVGTNLVQCTSFGTWSHAAPTCEVKSCGALPSQLLNGRVILPSNLQLGAEVSFVCDKGFQLNGNSSSQCVPEGETVVWNNKFPVCEQIFCDPPPEVKNARKLFYSLPIPLDTVVRYTCLLNYRLIGEKTMLCKSKDQVKAAWDKTPPVCEKLNKYSSCSEPSILGGFKSKQSKSPPFKHGDSVTFICKANFTMKGNKTVWCQANNMWGPSPLPVCESEAKCEPLGQFPNGQIKEPIGLQVGKTVHFSCNEGYKLQGQPSSQCVIVEQKAIWTKKPVCKEILCPPPPPVLNGRHTGSFSANVSYGSTVTYTCDPSPEKGVNFILIGEKTIYCTSDSKKIGIWSGPAPRCELSTSAVQCLKPQIDRGQILSILKDKYSYNDTVTLSCESGFNLKGSKRIRCNAQGTWEPSVPVCEKECPAPPKIINGQKEDRHVLNFDPGTSIRYSCDPGYLLVGEGTIHCTPEGKWTPTAPQCKVAECKPVGPHLFKRPQSQFIRAAVNSSCEEGSQLSESAYQLCQGTIPWFLEIRLCKEITCPPPPIIHNGTHTGSSSEDVPYGTVVTYTCYPGPEEGVQFNLIGERTIHCTSGSRGRGSWSGPAPLCKLSLPAVQCSDVHVANGYKLPGKGAPYFYNDSVTFKCNNGYILNGSSQIRCKANNTWDPEIPLCEKVILCQPPPKIANGKHTGMMIEHFLYGNEVFYECDPGFDLQGEKSLQCRNDPKGHGYWSGPPPKCLKSSPPTHCADPEVKHGYKLNKTHSAYSHNDILHVACNHGFIMNGSHLIRCHNNNTWIPGIPTCIRKAFLGCPSPSTIANGNHTGENIARFSPGMPVMYSCHHGYLLAGEALLVCTHEGTWSQPAPYCKEVNCSFPEDTNGIQMGLQLGKMYRYGATVTLECEDGYTLEGSPQSQCQDDHQWNPPLAICKYRVSAGSVVIILVGVIFCMMLRHKERVISRTLGVVAFSLPVLLGLIPVLKKMKASRSSERPGPVGRLVAFCRGGAKLAILLLFLPPSVLGQCKAPSWFPFANRITQTDESEFPIGTSLMYECRPGYIKRQFSIICEQNSDWTSAENKCIRKSCTNPKDLQNGIVNIITDIQFGSSITYTCNTGYRLIGSSTAMCIISGNGVVWDNEAPICDRIPCEAPQAITNGEFVTPTEDFYYGMVVTYRCKTGDRGKKLFNLVGEPSLHCTSIDGEVGVWSGPPPQCIELGKCTPPHVENAVMVSESRSLFSLRDTVEFRCQPGFIMEGISSVQCQYLNKWEPELPICFQDACELPPPFEAMELKGVPKLYYEVGETIEYKCKKGYLYMLPFPMFATCEPNHTWVPISDDGCLKVECPTLKNPSFGNVHYMDGRPSWGNRAQFSCVEGYYLIGMSVLHCVLKGDADAHWDGPPPRCEKISCVPPPKIKNGTHTFSDIDVFRYREAVIYSCDPISGPDKFSLIGMSMLICTGQNTWSSQAPECKVVKCPFPLLQNGRQIAGFEKKFSYEATVTFECEEGFYMRGRDTVVCNANSTWEPPIPICIKGINDVSFPFFNFPFVCFCLF</sequence>
<dbReference type="SMART" id="SM00032">
    <property type="entry name" value="CCP"/>
    <property type="match status" value="27"/>
</dbReference>
<comment type="subcellular location">
    <subcellularLocation>
        <location evidence="1">Membrane</location>
        <topology evidence="1">Single-pass membrane protein</topology>
    </subcellularLocation>
</comment>
<feature type="domain" description="Sushi" evidence="22">
    <location>
        <begin position="977"/>
        <end position="1041"/>
    </location>
</feature>
<evidence type="ECO:0000256" key="8">
    <source>
        <dbReference type="ARBA" id="ARBA00022737"/>
    </source>
</evidence>
<feature type="disulfide bond" evidence="19">
    <location>
        <begin position="979"/>
        <end position="1022"/>
    </location>
</feature>
<dbReference type="GO" id="GO:0007565">
    <property type="term" value="P:female pregnancy"/>
    <property type="evidence" value="ECO:0007669"/>
    <property type="project" value="UniProtKB-KW"/>
</dbReference>
<dbReference type="FunFam" id="2.10.70.10:FF:000070">
    <property type="entry name" value="Complement C3d receptor 2"/>
    <property type="match status" value="1"/>
</dbReference>
<feature type="signal peptide" evidence="21">
    <location>
        <begin position="1"/>
        <end position="20"/>
    </location>
</feature>
<evidence type="ECO:0000256" key="13">
    <source>
        <dbReference type="ARBA" id="ARBA00023180"/>
    </source>
</evidence>
<feature type="domain" description="Sushi" evidence="22">
    <location>
        <begin position="1637"/>
        <end position="1700"/>
    </location>
</feature>